<accession>A0ABW7Q2G5</accession>
<dbReference type="PANTHER" id="PTHR43744">
    <property type="entry name" value="ABC TRANSPORTER PERMEASE PROTEIN MG189-RELATED-RELATED"/>
    <property type="match status" value="1"/>
</dbReference>
<feature type="transmembrane region" description="Helical" evidence="7">
    <location>
        <begin position="180"/>
        <end position="206"/>
    </location>
</feature>
<keyword evidence="6 7" id="KW-0472">Membrane</keyword>
<protein>
    <submittedName>
        <fullName evidence="9">Carbohydrate ABC transporter permease</fullName>
    </submittedName>
</protein>
<dbReference type="Gene3D" id="1.10.3720.10">
    <property type="entry name" value="MetI-like"/>
    <property type="match status" value="1"/>
</dbReference>
<evidence type="ECO:0000313" key="10">
    <source>
        <dbReference type="Proteomes" id="UP001610861"/>
    </source>
</evidence>
<keyword evidence="4 7" id="KW-0812">Transmembrane</keyword>
<feature type="domain" description="ABC transmembrane type-1" evidence="8">
    <location>
        <begin position="68"/>
        <end position="260"/>
    </location>
</feature>
<evidence type="ECO:0000256" key="7">
    <source>
        <dbReference type="RuleBase" id="RU363032"/>
    </source>
</evidence>
<evidence type="ECO:0000256" key="1">
    <source>
        <dbReference type="ARBA" id="ARBA00004651"/>
    </source>
</evidence>
<keyword evidence="10" id="KW-1185">Reference proteome</keyword>
<dbReference type="SUPFAM" id="SSF161098">
    <property type="entry name" value="MetI-like"/>
    <property type="match status" value="1"/>
</dbReference>
<evidence type="ECO:0000256" key="3">
    <source>
        <dbReference type="ARBA" id="ARBA00022475"/>
    </source>
</evidence>
<dbReference type="PANTHER" id="PTHR43744:SF3">
    <property type="entry name" value="LACTOSE TRANSPORT SYSTEM PERMEASE PROTEIN LACG"/>
    <property type="match status" value="1"/>
</dbReference>
<evidence type="ECO:0000313" key="9">
    <source>
        <dbReference type="EMBL" id="MFH8249005.1"/>
    </source>
</evidence>
<evidence type="ECO:0000259" key="8">
    <source>
        <dbReference type="PROSITE" id="PS50928"/>
    </source>
</evidence>
<dbReference type="InterPro" id="IPR035906">
    <property type="entry name" value="MetI-like_sf"/>
</dbReference>
<dbReference type="CDD" id="cd06261">
    <property type="entry name" value="TM_PBP2"/>
    <property type="match status" value="1"/>
</dbReference>
<dbReference type="Proteomes" id="UP001610861">
    <property type="component" value="Unassembled WGS sequence"/>
</dbReference>
<dbReference type="InterPro" id="IPR000515">
    <property type="entry name" value="MetI-like"/>
</dbReference>
<feature type="transmembrane region" description="Helical" evidence="7">
    <location>
        <begin position="12"/>
        <end position="30"/>
    </location>
</feature>
<comment type="subcellular location">
    <subcellularLocation>
        <location evidence="1 7">Cell membrane</location>
        <topology evidence="1 7">Multi-pass membrane protein</topology>
    </subcellularLocation>
</comment>
<dbReference type="EMBL" id="JBIQWL010000001">
    <property type="protein sequence ID" value="MFH8249005.1"/>
    <property type="molecule type" value="Genomic_DNA"/>
</dbReference>
<name>A0ABW7Q2G5_9MICO</name>
<comment type="similarity">
    <text evidence="7">Belongs to the binding-protein-dependent transport system permease family.</text>
</comment>
<evidence type="ECO:0000256" key="4">
    <source>
        <dbReference type="ARBA" id="ARBA00022692"/>
    </source>
</evidence>
<evidence type="ECO:0000256" key="2">
    <source>
        <dbReference type="ARBA" id="ARBA00022448"/>
    </source>
</evidence>
<keyword evidence="3" id="KW-1003">Cell membrane</keyword>
<feature type="transmembrane region" description="Helical" evidence="7">
    <location>
        <begin position="67"/>
        <end position="93"/>
    </location>
</feature>
<comment type="caution">
    <text evidence="9">The sequence shown here is derived from an EMBL/GenBank/DDBJ whole genome shotgun (WGS) entry which is preliminary data.</text>
</comment>
<feature type="transmembrane region" description="Helical" evidence="7">
    <location>
        <begin position="105"/>
        <end position="124"/>
    </location>
</feature>
<proteinExistence type="inferred from homology"/>
<reference evidence="9 10" key="1">
    <citation type="submission" date="2024-09" db="EMBL/GenBank/DDBJ databases">
        <authorList>
            <person name="Pan X."/>
        </authorList>
    </citation>
    <scope>NUCLEOTIDE SEQUENCE [LARGE SCALE GENOMIC DNA]</scope>
    <source>
        <strain evidence="9 10">B2969</strain>
    </source>
</reference>
<sequence>MKARTVARAGSNLTAYLVTLIFLIPVYILVNLSIRPAGDLTPGIIPSSHPTLDNFITAWTTSSLPSAIITSAVVTSISCILILVLATTAAYPLARSTSRLSNGTFYVFLIGLLLPFQLAMLPLYFQMRDLGLLGSIWSLVIIYAGTQLPFSIFLITTFLRTSVPLEYEEAARIDGCGNVATFWHVVVPLLRPVLGTCLILIGVGIWNDFFTPLIYLSGSHQVTIPMSIYQYVGQYVSNWPLIFASLIISMLPILVIYLVFQRYVIHGFAGGLKG</sequence>
<evidence type="ECO:0000256" key="5">
    <source>
        <dbReference type="ARBA" id="ARBA00022989"/>
    </source>
</evidence>
<organism evidence="9 10">
    <name type="scientific">Microbacterium alkaliflavum</name>
    <dbReference type="NCBI Taxonomy" id="3248839"/>
    <lineage>
        <taxon>Bacteria</taxon>
        <taxon>Bacillati</taxon>
        <taxon>Actinomycetota</taxon>
        <taxon>Actinomycetes</taxon>
        <taxon>Micrococcales</taxon>
        <taxon>Microbacteriaceae</taxon>
        <taxon>Microbacterium</taxon>
    </lineage>
</organism>
<dbReference type="PROSITE" id="PS50928">
    <property type="entry name" value="ABC_TM1"/>
    <property type="match status" value="1"/>
</dbReference>
<dbReference type="Pfam" id="PF00528">
    <property type="entry name" value="BPD_transp_1"/>
    <property type="match status" value="1"/>
</dbReference>
<keyword evidence="5 7" id="KW-1133">Transmembrane helix</keyword>
<feature type="transmembrane region" description="Helical" evidence="7">
    <location>
        <begin position="239"/>
        <end position="260"/>
    </location>
</feature>
<feature type="transmembrane region" description="Helical" evidence="7">
    <location>
        <begin position="136"/>
        <end position="159"/>
    </location>
</feature>
<gene>
    <name evidence="9" type="ORF">ACH3VR_01395</name>
</gene>
<keyword evidence="2 7" id="KW-0813">Transport</keyword>
<dbReference type="RefSeq" id="WP_396638957.1">
    <property type="nucleotide sequence ID" value="NZ_JBIQWL010000001.1"/>
</dbReference>
<evidence type="ECO:0000256" key="6">
    <source>
        <dbReference type="ARBA" id="ARBA00023136"/>
    </source>
</evidence>